<feature type="domain" description="Transglycosylase SLT" evidence="2">
    <location>
        <begin position="34"/>
        <end position="324"/>
    </location>
</feature>
<dbReference type="Proteomes" id="UP000075359">
    <property type="component" value="Unassembled WGS sequence"/>
</dbReference>
<evidence type="ECO:0000259" key="2">
    <source>
        <dbReference type="Pfam" id="PF13406"/>
    </source>
</evidence>
<sequence>MNLLKLLILTALFPLLLAANDDRPPVRYDYLSKPDVQRFIRMMHTRYSFSETYLTKVFRHAKLDRDTLARYTGKFKKNTTVGSWERFKLHVVNPETFREAKAFKRKHYRTLKKAERTYGVDMDYIVGFLGVESRFGNYTGDYDVLDALATLAFHRNRMQKFFKSELKHLFLFAREKKYDITKLQGSFAGAMGCVQQVPSVARRFNKDFDGDGASVWDIEDCIGSIASFMHKNKWKKGMPAVIPARYRGKRFTRLRTSHKRMLSMKSIRKAGVTPSRPFPWNQAYLVKTRNNTHDDLWLGTRNFRVLTRYNNSANYGVAISLIAEAVK</sequence>
<feature type="signal peptide" evidence="1">
    <location>
        <begin position="1"/>
        <end position="18"/>
    </location>
</feature>
<dbReference type="PANTHER" id="PTHR30163:SF9">
    <property type="entry name" value="MEMBRANE-BOUND LYTIC MUREIN TRANSGLYCOSYLASE B"/>
    <property type="match status" value="1"/>
</dbReference>
<dbReference type="OrthoDB" id="9772911at2"/>
<keyword evidence="1" id="KW-0732">Signal</keyword>
<dbReference type="SUPFAM" id="SSF53955">
    <property type="entry name" value="Lysozyme-like"/>
    <property type="match status" value="1"/>
</dbReference>
<feature type="chain" id="PRO_5007578474" evidence="1">
    <location>
        <begin position="19"/>
        <end position="327"/>
    </location>
</feature>
<dbReference type="Pfam" id="PF13406">
    <property type="entry name" value="SLT_2"/>
    <property type="match status" value="1"/>
</dbReference>
<accession>A0A151CGE8</accession>
<name>A0A151CGE8_9BACT</name>
<dbReference type="RefSeq" id="WP_067330984.1">
    <property type="nucleotide sequence ID" value="NZ_LNKT01000023.1"/>
</dbReference>
<evidence type="ECO:0000313" key="3">
    <source>
        <dbReference type="EMBL" id="KYJ86620.1"/>
    </source>
</evidence>
<dbReference type="EMBL" id="LNKT01000023">
    <property type="protein sequence ID" value="KYJ86620.1"/>
    <property type="molecule type" value="Genomic_DNA"/>
</dbReference>
<protein>
    <submittedName>
        <fullName evidence="3">Murein transglycosylase</fullName>
    </submittedName>
</protein>
<reference evidence="3 4" key="1">
    <citation type="submission" date="2015-11" db="EMBL/GenBank/DDBJ databases">
        <title>Draft genome of Sulfurovum riftiae 1812E, a member of the Epsilonproteobacteria isolated from the tube of the deep-sea hydrothermal vent tubewom Riftia pachyptila.</title>
        <authorList>
            <person name="Vetriani C."/>
            <person name="Giovannelli D."/>
        </authorList>
    </citation>
    <scope>NUCLEOTIDE SEQUENCE [LARGE SCALE GENOMIC DNA]</scope>
    <source>
        <strain evidence="3 4">1812E</strain>
    </source>
</reference>
<dbReference type="PANTHER" id="PTHR30163">
    <property type="entry name" value="MEMBRANE-BOUND LYTIC MUREIN TRANSGLYCOSYLASE B"/>
    <property type="match status" value="1"/>
</dbReference>
<evidence type="ECO:0000256" key="1">
    <source>
        <dbReference type="SAM" id="SignalP"/>
    </source>
</evidence>
<dbReference type="InterPro" id="IPR043426">
    <property type="entry name" value="MltB-like"/>
</dbReference>
<comment type="caution">
    <text evidence="3">The sequence shown here is derived from an EMBL/GenBank/DDBJ whole genome shotgun (WGS) entry which is preliminary data.</text>
</comment>
<dbReference type="STRING" id="1630136.AS592_07415"/>
<keyword evidence="4" id="KW-1185">Reference proteome</keyword>
<evidence type="ECO:0000313" key="4">
    <source>
        <dbReference type="Proteomes" id="UP000075359"/>
    </source>
</evidence>
<dbReference type="InterPro" id="IPR031304">
    <property type="entry name" value="SLT_2"/>
</dbReference>
<proteinExistence type="predicted"/>
<dbReference type="Gene3D" id="1.10.530.10">
    <property type="match status" value="1"/>
</dbReference>
<organism evidence="3 4">
    <name type="scientific">Sulfurovum riftiae</name>
    <dbReference type="NCBI Taxonomy" id="1630136"/>
    <lineage>
        <taxon>Bacteria</taxon>
        <taxon>Pseudomonadati</taxon>
        <taxon>Campylobacterota</taxon>
        <taxon>Epsilonproteobacteria</taxon>
        <taxon>Campylobacterales</taxon>
        <taxon>Sulfurovaceae</taxon>
        <taxon>Sulfurovum</taxon>
    </lineage>
</organism>
<dbReference type="GO" id="GO:0009253">
    <property type="term" value="P:peptidoglycan catabolic process"/>
    <property type="evidence" value="ECO:0007669"/>
    <property type="project" value="TreeGrafter"/>
</dbReference>
<dbReference type="InterPro" id="IPR023346">
    <property type="entry name" value="Lysozyme-like_dom_sf"/>
</dbReference>
<dbReference type="GO" id="GO:0008933">
    <property type="term" value="F:peptidoglycan lytic transglycosylase activity"/>
    <property type="evidence" value="ECO:0007669"/>
    <property type="project" value="TreeGrafter"/>
</dbReference>
<gene>
    <name evidence="3" type="ORF">AS592_07415</name>
</gene>
<dbReference type="AlphaFoldDB" id="A0A151CGE8"/>
<dbReference type="Gene3D" id="1.10.8.350">
    <property type="entry name" value="Bacterial muramidase"/>
    <property type="match status" value="1"/>
</dbReference>